<dbReference type="Proteomes" id="UP000015106">
    <property type="component" value="Unassembled WGS sequence"/>
</dbReference>
<keyword evidence="3" id="KW-1185">Reference proteome</keyword>
<evidence type="ECO:0000256" key="1">
    <source>
        <dbReference type="SAM" id="MobiDB-lite"/>
    </source>
</evidence>
<feature type="region of interest" description="Disordered" evidence="1">
    <location>
        <begin position="1"/>
        <end position="21"/>
    </location>
</feature>
<dbReference type="AlphaFoldDB" id="A0A8R7RB62"/>
<sequence length="63" mass="7144">MKHSAENRGIKGSDKRRCRRPDLAAHGRVRCAHPGSSGRSHKQVIFFFLVPAHFTLSSMRLML</sequence>
<reference evidence="2" key="2">
    <citation type="submission" date="2022-06" db="UniProtKB">
        <authorList>
            <consortium name="EnsemblPlants"/>
        </authorList>
    </citation>
    <scope>IDENTIFICATION</scope>
</reference>
<evidence type="ECO:0000313" key="2">
    <source>
        <dbReference type="EnsemblPlants" id="TuG1812S0002688600.01.T01.s_cds11053"/>
    </source>
</evidence>
<reference evidence="3" key="1">
    <citation type="journal article" date="2013" name="Nature">
        <title>Draft genome of the wheat A-genome progenitor Triticum urartu.</title>
        <authorList>
            <person name="Ling H.Q."/>
            <person name="Zhao S."/>
            <person name="Liu D."/>
            <person name="Wang J."/>
            <person name="Sun H."/>
            <person name="Zhang C."/>
            <person name="Fan H."/>
            <person name="Li D."/>
            <person name="Dong L."/>
            <person name="Tao Y."/>
            <person name="Gao C."/>
            <person name="Wu H."/>
            <person name="Li Y."/>
            <person name="Cui Y."/>
            <person name="Guo X."/>
            <person name="Zheng S."/>
            <person name="Wang B."/>
            <person name="Yu K."/>
            <person name="Liang Q."/>
            <person name="Yang W."/>
            <person name="Lou X."/>
            <person name="Chen J."/>
            <person name="Feng M."/>
            <person name="Jian J."/>
            <person name="Zhang X."/>
            <person name="Luo G."/>
            <person name="Jiang Y."/>
            <person name="Liu J."/>
            <person name="Wang Z."/>
            <person name="Sha Y."/>
            <person name="Zhang B."/>
            <person name="Wu H."/>
            <person name="Tang D."/>
            <person name="Shen Q."/>
            <person name="Xue P."/>
            <person name="Zou S."/>
            <person name="Wang X."/>
            <person name="Liu X."/>
            <person name="Wang F."/>
            <person name="Yang Y."/>
            <person name="An X."/>
            <person name="Dong Z."/>
            <person name="Zhang K."/>
            <person name="Zhang X."/>
            <person name="Luo M.C."/>
            <person name="Dvorak J."/>
            <person name="Tong Y."/>
            <person name="Wang J."/>
            <person name="Yang H."/>
            <person name="Li Z."/>
            <person name="Wang D."/>
            <person name="Zhang A."/>
            <person name="Wang J."/>
        </authorList>
    </citation>
    <scope>NUCLEOTIDE SEQUENCE</scope>
    <source>
        <strain evidence="3">cv. G1812</strain>
    </source>
</reference>
<protein>
    <submittedName>
        <fullName evidence="2">Uncharacterized protein</fullName>
    </submittedName>
</protein>
<dbReference type="Gramene" id="TuG1812S0002688600.01.T01">
    <property type="protein sequence ID" value="TuG1812S0002688600.01.T01.s_cds11053"/>
    <property type="gene ID" value="TuG1812S0002688600.01"/>
</dbReference>
<name>A0A8R7RB62_TRIUA</name>
<proteinExistence type="predicted"/>
<accession>A0A8R7RB62</accession>
<dbReference type="EnsemblPlants" id="TuG1812S0002688600.01.T01">
    <property type="protein sequence ID" value="TuG1812S0002688600.01.T01.s_cds11053"/>
    <property type="gene ID" value="TuG1812S0002688600.01"/>
</dbReference>
<organism evidence="2 3">
    <name type="scientific">Triticum urartu</name>
    <name type="common">Red wild einkorn</name>
    <name type="synonym">Crithodium urartu</name>
    <dbReference type="NCBI Taxonomy" id="4572"/>
    <lineage>
        <taxon>Eukaryota</taxon>
        <taxon>Viridiplantae</taxon>
        <taxon>Streptophyta</taxon>
        <taxon>Embryophyta</taxon>
        <taxon>Tracheophyta</taxon>
        <taxon>Spermatophyta</taxon>
        <taxon>Magnoliopsida</taxon>
        <taxon>Liliopsida</taxon>
        <taxon>Poales</taxon>
        <taxon>Poaceae</taxon>
        <taxon>BOP clade</taxon>
        <taxon>Pooideae</taxon>
        <taxon>Triticodae</taxon>
        <taxon>Triticeae</taxon>
        <taxon>Triticinae</taxon>
        <taxon>Triticum</taxon>
    </lineage>
</organism>
<evidence type="ECO:0000313" key="3">
    <source>
        <dbReference type="Proteomes" id="UP000015106"/>
    </source>
</evidence>